<dbReference type="AlphaFoldDB" id="A0AAE9WH51"/>
<evidence type="ECO:0000259" key="6">
    <source>
        <dbReference type="Pfam" id="PF08170"/>
    </source>
</evidence>
<feature type="domain" description="POPLD" evidence="6">
    <location>
        <begin position="467"/>
        <end position="564"/>
    </location>
</feature>
<dbReference type="RefSeq" id="XP_056039627.1">
    <property type="nucleotide sequence ID" value="XM_056183497.1"/>
</dbReference>
<dbReference type="PANTHER" id="PTHR22731:SF3">
    <property type="entry name" value="RIBONUCLEASES P_MRP PROTEIN SUBUNIT POP1"/>
    <property type="match status" value="1"/>
</dbReference>
<dbReference type="InterPro" id="IPR012590">
    <property type="entry name" value="POPLD_dom"/>
</dbReference>
<sequence length="692" mass="79145">MKRFGQKTQSKDTNVKRSKFADARHIQVESPALKNGAVDIKRFVESRSFEISALQDAMHRSKHSSAQRAFQALPRCLRRRAASHNIKRIPKALRDRAYYEMQLSSSATTPVTPSKQRLKRFIKRLHRKLARHGSSPKITNSGQLQTEHSTENSRIPLLPAVKLVNGKFAGRQLRKVWLPTHLWTAKRAHMMNAWGYAIPESPTEKSYRPTHRAAFCLNAIAFDMSYQPLFAITGPLRVLQETFGDCFTTGLPSAYTKTYRSFNSYVKNSQTNELLCPCLLQWHNPSEDCKTKFPIRNNGSAVQLVVRLHASAFLDAWNHLSSIAVVDDQIAMHDWRLQLASFDILGPDANVVLHDIFPDVQSSEKRTWESVSKLPTTSLPFGASIDFDAPLVNHESELRQEGNGKKKDNKESKSNEAPDSEFGLLWDKHETPSFNVFNYVQQKKDLPLNVQKDLVPVYLTHQPKWNGVTVILPWEAAKFFWQKLMFRKGVRFGGLKNLHQIAFEKKMPFFPADYPDTKSGQAYEVQRKQRNEEYWRRRPPAKRVNFENFGKNFSEIGDPFSCDWDCFRDDSHSNTIERTAQFFKRVEVRMVQRGALHDRARVYSIDHGKIDVWKKLIYDKKITAEAAEYPPCPETDALCGFVTTANFNLTAGRPSGIATIKSGVLDGESQGYCLIRNVGCSIPRLAQWKILL</sequence>
<dbReference type="Proteomes" id="UP001212411">
    <property type="component" value="Chromosome 3"/>
</dbReference>
<feature type="region of interest" description="Disordered" evidence="4">
    <location>
        <begin position="129"/>
        <end position="151"/>
    </location>
</feature>
<dbReference type="KEGG" id="som:SOMG_04718"/>
<evidence type="ECO:0000313" key="8">
    <source>
        <dbReference type="Proteomes" id="UP001212411"/>
    </source>
</evidence>
<dbReference type="GO" id="GO:0005655">
    <property type="term" value="C:nucleolar ribonuclease P complex"/>
    <property type="evidence" value="ECO:0007669"/>
    <property type="project" value="InterPro"/>
</dbReference>
<accession>A0AAE9WH51</accession>
<dbReference type="GeneID" id="80878186"/>
<dbReference type="InterPro" id="IPR039182">
    <property type="entry name" value="Pop1"/>
</dbReference>
<name>A0AAE9WH51_9SCHI</name>
<dbReference type="GO" id="GO:0001682">
    <property type="term" value="P:tRNA 5'-leader removal"/>
    <property type="evidence" value="ECO:0007669"/>
    <property type="project" value="InterPro"/>
</dbReference>
<evidence type="ECO:0000256" key="4">
    <source>
        <dbReference type="SAM" id="MobiDB-lite"/>
    </source>
</evidence>
<organism evidence="7 8">
    <name type="scientific">Schizosaccharomyces osmophilus</name>
    <dbReference type="NCBI Taxonomy" id="2545709"/>
    <lineage>
        <taxon>Eukaryota</taxon>
        <taxon>Fungi</taxon>
        <taxon>Dikarya</taxon>
        <taxon>Ascomycota</taxon>
        <taxon>Taphrinomycotina</taxon>
        <taxon>Schizosaccharomycetes</taxon>
        <taxon>Schizosaccharomycetales</taxon>
        <taxon>Schizosaccharomycetaceae</taxon>
        <taxon>Schizosaccharomyces</taxon>
    </lineage>
</organism>
<keyword evidence="2" id="KW-0819">tRNA processing</keyword>
<keyword evidence="3" id="KW-0539">Nucleus</keyword>
<evidence type="ECO:0000256" key="3">
    <source>
        <dbReference type="ARBA" id="ARBA00023242"/>
    </source>
</evidence>
<reference evidence="7 8" key="1">
    <citation type="journal article" date="2023" name="G3 (Bethesda)">
        <title>A high-quality reference genome for the fission yeast Schizosaccharomyces osmophilus.</title>
        <authorList>
            <person name="Jia G.S."/>
            <person name="Zhang W.C."/>
            <person name="Liang Y."/>
            <person name="Liu X.H."/>
            <person name="Rhind N."/>
            <person name="Pidoux A."/>
            <person name="Brysch-Herzberg M."/>
            <person name="Du L.L."/>
        </authorList>
    </citation>
    <scope>NUCLEOTIDE SEQUENCE [LARGE SCALE GENOMIC DNA]</scope>
    <source>
        <strain evidence="7 8">CBS 15793</strain>
    </source>
</reference>
<dbReference type="EMBL" id="CP115613">
    <property type="protein sequence ID" value="WBW75384.1"/>
    <property type="molecule type" value="Genomic_DNA"/>
</dbReference>
<protein>
    <submittedName>
        <fullName evidence="7">RNase P and RNase MRP subunit Pop100</fullName>
    </submittedName>
</protein>
<evidence type="ECO:0000256" key="1">
    <source>
        <dbReference type="ARBA" id="ARBA00004123"/>
    </source>
</evidence>
<feature type="compositionally biased region" description="Polar residues" evidence="4">
    <location>
        <begin position="136"/>
        <end position="147"/>
    </location>
</feature>
<dbReference type="InterPro" id="IPR009723">
    <property type="entry name" value="Pop1_N"/>
</dbReference>
<feature type="region of interest" description="Disordered" evidence="4">
    <location>
        <begin position="396"/>
        <end position="422"/>
    </location>
</feature>
<dbReference type="PANTHER" id="PTHR22731">
    <property type="entry name" value="RIBONUCLEASES P/MRP PROTEIN SUBUNIT POP1"/>
    <property type="match status" value="1"/>
</dbReference>
<keyword evidence="8" id="KW-1185">Reference proteome</keyword>
<comment type="subcellular location">
    <subcellularLocation>
        <location evidence="1">Nucleus</location>
    </subcellularLocation>
</comment>
<evidence type="ECO:0000313" key="7">
    <source>
        <dbReference type="EMBL" id="WBW75384.1"/>
    </source>
</evidence>
<dbReference type="Pfam" id="PF08170">
    <property type="entry name" value="POPLD"/>
    <property type="match status" value="1"/>
</dbReference>
<dbReference type="Pfam" id="PF06978">
    <property type="entry name" value="POP1_N"/>
    <property type="match status" value="1"/>
</dbReference>
<dbReference type="GO" id="GO:0000172">
    <property type="term" value="C:ribonuclease MRP complex"/>
    <property type="evidence" value="ECO:0007669"/>
    <property type="project" value="InterPro"/>
</dbReference>
<gene>
    <name evidence="7" type="primary">pop100</name>
    <name evidence="7" type="ORF">SOMG_04718</name>
</gene>
<feature type="domain" description="Pop1 N-terminal" evidence="5">
    <location>
        <begin position="43"/>
        <end position="234"/>
    </location>
</feature>
<evidence type="ECO:0000259" key="5">
    <source>
        <dbReference type="Pfam" id="PF06978"/>
    </source>
</evidence>
<feature type="compositionally biased region" description="Basic and acidic residues" evidence="4">
    <location>
        <begin position="396"/>
        <end position="416"/>
    </location>
</feature>
<proteinExistence type="predicted"/>
<evidence type="ECO:0000256" key="2">
    <source>
        <dbReference type="ARBA" id="ARBA00022694"/>
    </source>
</evidence>